<name>A0A5N5EQC7_9ACTN</name>
<evidence type="ECO:0000313" key="1">
    <source>
        <dbReference type="EMBL" id="KAB2593076.1"/>
    </source>
</evidence>
<reference evidence="1 2" key="1">
    <citation type="submission" date="2019-09" db="EMBL/GenBank/DDBJ databases">
        <authorList>
            <person name="Liu P."/>
        </authorList>
    </citation>
    <scope>NUCLEOTIDE SEQUENCE [LARGE SCALE GENOMIC DNA]</scope>
    <source>
        <strain evidence="1 2">TRM68085</strain>
    </source>
</reference>
<keyword evidence="2" id="KW-1185">Reference proteome</keyword>
<dbReference type="Proteomes" id="UP000326907">
    <property type="component" value="Unassembled WGS sequence"/>
</dbReference>
<organism evidence="1 2">
    <name type="scientific">Streptomyces arboris</name>
    <dbReference type="NCBI Taxonomy" id="2600619"/>
    <lineage>
        <taxon>Bacteria</taxon>
        <taxon>Bacillati</taxon>
        <taxon>Actinomycetota</taxon>
        <taxon>Actinomycetes</taxon>
        <taxon>Kitasatosporales</taxon>
        <taxon>Streptomycetaceae</taxon>
        <taxon>Streptomyces</taxon>
    </lineage>
</organism>
<evidence type="ECO:0008006" key="3">
    <source>
        <dbReference type="Google" id="ProtNLM"/>
    </source>
</evidence>
<accession>A0A5N5EQC7</accession>
<dbReference type="EMBL" id="VYUA01000005">
    <property type="protein sequence ID" value="KAB2593076.1"/>
    <property type="molecule type" value="Genomic_DNA"/>
</dbReference>
<sequence length="123" mass="13604">MCHYAMTWYKLHFACVPCRVSFKRHVAGDREQPCPNCGRALVCAGHDFAPPPRRDTAAWAAVSAVLAAGLRYEGLEPCGCGRRPRYRPRTRADVRARRIVAARTGLTAAEALARRDPLTPEAD</sequence>
<dbReference type="AlphaFoldDB" id="A0A5N5EQC7"/>
<protein>
    <recommendedName>
        <fullName evidence="3">Deoxyxylulose-5-phosphate synthase</fullName>
    </recommendedName>
</protein>
<dbReference type="RefSeq" id="WP_151509720.1">
    <property type="nucleotide sequence ID" value="NZ_JBMVCA010000018.1"/>
</dbReference>
<gene>
    <name evidence="1" type="ORF">F5983_08355</name>
</gene>
<evidence type="ECO:0000313" key="2">
    <source>
        <dbReference type="Proteomes" id="UP000326907"/>
    </source>
</evidence>
<proteinExistence type="predicted"/>
<comment type="caution">
    <text evidence="1">The sequence shown here is derived from an EMBL/GenBank/DDBJ whole genome shotgun (WGS) entry which is preliminary data.</text>
</comment>